<dbReference type="Proteomes" id="UP000624404">
    <property type="component" value="Unassembled WGS sequence"/>
</dbReference>
<gene>
    <name evidence="2" type="ORF">SCLTRI_LOCUS8811</name>
</gene>
<feature type="region of interest" description="Disordered" evidence="1">
    <location>
        <begin position="1"/>
        <end position="21"/>
    </location>
</feature>
<dbReference type="AlphaFoldDB" id="A0A8H2W259"/>
<name>A0A8H2W259_9HELO</name>
<reference evidence="2" key="1">
    <citation type="submission" date="2020-10" db="EMBL/GenBank/DDBJ databases">
        <authorList>
            <person name="Kusch S."/>
        </authorList>
    </citation>
    <scope>NUCLEOTIDE SEQUENCE</scope>
    <source>
        <strain evidence="2">SwB9</strain>
    </source>
</reference>
<dbReference type="EMBL" id="CAJHIA010000033">
    <property type="protein sequence ID" value="CAD6449018.1"/>
    <property type="molecule type" value="Genomic_DNA"/>
</dbReference>
<proteinExistence type="predicted"/>
<sequence>MSTSMLPPGPKTKHSKDDDYLRQQWAKHLNTQYENDESSKAGEDAVVERIVARAGGDGKNTNKEQIEETYSIIKRRTDPTSLRATVEQEYIVAEAGKHFAKYGVSKPSDFGAAQHRIFIAQKALIDDIVSKYGEKYKELSAIGSVYLLYKRPYPEAEDYLVNKWMSYRNEEFGDRWDSHRKGDRAEEDIKHCFGVVKNRADIERWCFEHAKGDEHTLCWNCLRLIREFHNGAQQSLDMAVGECLELDISFVKSLSLLSKYFYTSDVVSFHFVHRWLGIQCLNWFLALDSVEFQGSFRMFDLDLDVGTEVHFPNEI</sequence>
<comment type="caution">
    <text evidence="2">The sequence shown here is derived from an EMBL/GenBank/DDBJ whole genome shotgun (WGS) entry which is preliminary data.</text>
</comment>
<dbReference type="OrthoDB" id="3555546at2759"/>
<keyword evidence="3" id="KW-1185">Reference proteome</keyword>
<evidence type="ECO:0000313" key="3">
    <source>
        <dbReference type="Proteomes" id="UP000624404"/>
    </source>
</evidence>
<protein>
    <submittedName>
        <fullName evidence="2">6c795d20-73e7-4945-b38a-c718f640e96b</fullName>
    </submittedName>
</protein>
<accession>A0A8H2W259</accession>
<organism evidence="2 3">
    <name type="scientific">Sclerotinia trifoliorum</name>
    <dbReference type="NCBI Taxonomy" id="28548"/>
    <lineage>
        <taxon>Eukaryota</taxon>
        <taxon>Fungi</taxon>
        <taxon>Dikarya</taxon>
        <taxon>Ascomycota</taxon>
        <taxon>Pezizomycotina</taxon>
        <taxon>Leotiomycetes</taxon>
        <taxon>Helotiales</taxon>
        <taxon>Sclerotiniaceae</taxon>
        <taxon>Sclerotinia</taxon>
    </lineage>
</organism>
<evidence type="ECO:0000256" key="1">
    <source>
        <dbReference type="SAM" id="MobiDB-lite"/>
    </source>
</evidence>
<evidence type="ECO:0000313" key="2">
    <source>
        <dbReference type="EMBL" id="CAD6449018.1"/>
    </source>
</evidence>